<evidence type="ECO:0000313" key="1">
    <source>
        <dbReference type="EMBL" id="SBT65021.1"/>
    </source>
</evidence>
<gene>
    <name evidence="1" type="ORF">GA0070622_2011</name>
</gene>
<dbReference type="EMBL" id="FLRH01000003">
    <property type="protein sequence ID" value="SBT65021.1"/>
    <property type="molecule type" value="Genomic_DNA"/>
</dbReference>
<evidence type="ECO:0000313" key="2">
    <source>
        <dbReference type="Proteomes" id="UP000199558"/>
    </source>
</evidence>
<proteinExistence type="predicted"/>
<dbReference type="OrthoDB" id="3387960at2"/>
<dbReference type="RefSeq" id="WP_141684542.1">
    <property type="nucleotide sequence ID" value="NZ_FLRH01000003.1"/>
</dbReference>
<name>A0A1A9B7F1_9ACTN</name>
<dbReference type="Proteomes" id="UP000199558">
    <property type="component" value="Unassembled WGS sequence"/>
</dbReference>
<reference evidence="2" key="1">
    <citation type="submission" date="2016-06" db="EMBL/GenBank/DDBJ databases">
        <authorList>
            <person name="Varghese N."/>
            <person name="Submissions Spin"/>
        </authorList>
    </citation>
    <scope>NUCLEOTIDE SEQUENCE [LARGE SCALE GENOMIC DNA]</scope>
    <source>
        <strain evidence="2">DSM 45794</strain>
    </source>
</reference>
<protein>
    <submittedName>
        <fullName evidence="1">Uncharacterized protein</fullName>
    </submittedName>
</protein>
<sequence length="127" mass="14120">MSAPRLFLPKRWALVAVAVLLVISAYAVVSAVRRAQEFEVPVDSYQVGGDPGFLVARVEVHPDFEVVRTNADDQGDRVILHVVARQPTLWWSGGDHAETRWVRVRLGNPLRDRQVVDSVTGNLVPRG</sequence>
<accession>A0A1A9B7F1</accession>
<keyword evidence="2" id="KW-1185">Reference proteome</keyword>
<organism evidence="1 2">
    <name type="scientific">Micromonospora sediminicola</name>
    <dbReference type="NCBI Taxonomy" id="946078"/>
    <lineage>
        <taxon>Bacteria</taxon>
        <taxon>Bacillati</taxon>
        <taxon>Actinomycetota</taxon>
        <taxon>Actinomycetes</taxon>
        <taxon>Micromonosporales</taxon>
        <taxon>Micromonosporaceae</taxon>
        <taxon>Micromonospora</taxon>
    </lineage>
</organism>
<dbReference type="AlphaFoldDB" id="A0A1A9B7F1"/>